<sequence>MYALLQWRKGSSFASDHIVVIVTLIIAAIVASRFGTSKRNSFPLVNPPTWFQPRAVKYFEFLKNGMAIFSQSRSQHTEKPFRMLTEQGEFIVLPSRFGNFIRNELGLDFRTCINEDFHGYLPGFEPFGFLNDKSQILQTVVRKQLTKQLNTVTQPLSTEATFATDLIFGNSSEWQEYPLKDSILDLVARLSSRVFLGDEICRNDEWLWLTKEYTILAMKAALKLQMLPRLLRPIVNMWDPDCRRLRVAIAHARQLITPIVEQRRKVTEQARASGKPVTSSNDAIDWAESEIGHNSYDPAKLQLTLSFAAIHTTTDLLSQTLRMLAMNPIYIEPLRKEIIEVLRAEGWTKSALYKMKLLDSAVKEAQRLKPNGLLMMRRYATKDTQLPEGVTIYKGERIAIDGSNVMNPAIHENPENFDIYRFKSMREEPGNENKAQLVSTSADHLVFGHGHFACPGRFFASNEVKLALCHLLLKYDWKLVPGTPTKPVVNGVSMSISNKLQVMVRRRKEEINLESLRF</sequence>
<name>A0ACC3ZG64_COLTU</name>
<dbReference type="Proteomes" id="UP000805649">
    <property type="component" value="Unassembled WGS sequence"/>
</dbReference>
<evidence type="ECO:0000313" key="2">
    <source>
        <dbReference type="Proteomes" id="UP000805649"/>
    </source>
</evidence>
<accession>A0ACC3ZG64</accession>
<reference evidence="1 2" key="1">
    <citation type="journal article" date="2020" name="Phytopathology">
        <title>Genome Sequence Resources of Colletotrichum truncatum, C. plurivorum, C. musicola, and C. sojae: Four Species Pathogenic to Soybean (Glycine max).</title>
        <authorList>
            <person name="Rogerio F."/>
            <person name="Boufleur T.R."/>
            <person name="Ciampi-Guillardi M."/>
            <person name="Sukno S.A."/>
            <person name="Thon M.R."/>
            <person name="Massola Junior N.S."/>
            <person name="Baroncelli R."/>
        </authorList>
    </citation>
    <scope>NUCLEOTIDE SEQUENCE [LARGE SCALE GENOMIC DNA]</scope>
    <source>
        <strain evidence="1 2">CMES1059</strain>
    </source>
</reference>
<comment type="caution">
    <text evidence="1">The sequence shown here is derived from an EMBL/GenBank/DDBJ whole genome shotgun (WGS) entry which is preliminary data.</text>
</comment>
<organism evidence="1 2">
    <name type="scientific">Colletotrichum truncatum</name>
    <name type="common">Anthracnose fungus</name>
    <name type="synonym">Colletotrichum capsici</name>
    <dbReference type="NCBI Taxonomy" id="5467"/>
    <lineage>
        <taxon>Eukaryota</taxon>
        <taxon>Fungi</taxon>
        <taxon>Dikarya</taxon>
        <taxon>Ascomycota</taxon>
        <taxon>Pezizomycotina</taxon>
        <taxon>Sordariomycetes</taxon>
        <taxon>Hypocreomycetidae</taxon>
        <taxon>Glomerellales</taxon>
        <taxon>Glomerellaceae</taxon>
        <taxon>Colletotrichum</taxon>
        <taxon>Colletotrichum truncatum species complex</taxon>
    </lineage>
</organism>
<keyword evidence="1" id="KW-0503">Monooxygenase</keyword>
<proteinExistence type="predicted"/>
<dbReference type="EMBL" id="VUJX02000001">
    <property type="protein sequence ID" value="KAL0943100.1"/>
    <property type="molecule type" value="Genomic_DNA"/>
</dbReference>
<keyword evidence="2" id="KW-1185">Reference proteome</keyword>
<evidence type="ECO:0000313" key="1">
    <source>
        <dbReference type="EMBL" id="KAL0943100.1"/>
    </source>
</evidence>
<protein>
    <submittedName>
        <fullName evidence="1">Dihydromonacolin L monooxygenase LovA 1</fullName>
    </submittedName>
</protein>
<keyword evidence="1" id="KW-0560">Oxidoreductase</keyword>
<gene>
    <name evidence="1" type="ORF">CTRU02_200986</name>
</gene>